<organism evidence="2">
    <name type="scientific">marine sediment metagenome</name>
    <dbReference type="NCBI Taxonomy" id="412755"/>
    <lineage>
        <taxon>unclassified sequences</taxon>
        <taxon>metagenomes</taxon>
        <taxon>ecological metagenomes</taxon>
    </lineage>
</organism>
<name>A0A0F9PGR6_9ZZZZ</name>
<proteinExistence type="predicted"/>
<protein>
    <submittedName>
        <fullName evidence="2">Uncharacterized protein</fullName>
    </submittedName>
</protein>
<feature type="region of interest" description="Disordered" evidence="1">
    <location>
        <begin position="1"/>
        <end position="39"/>
    </location>
</feature>
<sequence length="39" mass="3836">AGIPVVQESSQVPAPDAADNGEGVKSETGDGKSDLPALE</sequence>
<feature type="non-terminal residue" evidence="2">
    <location>
        <position position="1"/>
    </location>
</feature>
<reference evidence="2" key="1">
    <citation type="journal article" date="2015" name="Nature">
        <title>Complex archaea that bridge the gap between prokaryotes and eukaryotes.</title>
        <authorList>
            <person name="Spang A."/>
            <person name="Saw J.H."/>
            <person name="Jorgensen S.L."/>
            <person name="Zaremba-Niedzwiedzka K."/>
            <person name="Martijn J."/>
            <person name="Lind A.E."/>
            <person name="van Eijk R."/>
            <person name="Schleper C."/>
            <person name="Guy L."/>
            <person name="Ettema T.J."/>
        </authorList>
    </citation>
    <scope>NUCLEOTIDE SEQUENCE</scope>
</reference>
<dbReference type="EMBL" id="LAZR01002363">
    <property type="protein sequence ID" value="KKN31020.1"/>
    <property type="molecule type" value="Genomic_DNA"/>
</dbReference>
<evidence type="ECO:0000256" key="1">
    <source>
        <dbReference type="SAM" id="MobiDB-lite"/>
    </source>
</evidence>
<evidence type="ECO:0000313" key="2">
    <source>
        <dbReference type="EMBL" id="KKN31020.1"/>
    </source>
</evidence>
<dbReference type="AlphaFoldDB" id="A0A0F9PGR6"/>
<comment type="caution">
    <text evidence="2">The sequence shown here is derived from an EMBL/GenBank/DDBJ whole genome shotgun (WGS) entry which is preliminary data.</text>
</comment>
<accession>A0A0F9PGR6</accession>
<gene>
    <name evidence="2" type="ORF">LCGC14_0828280</name>
</gene>
<feature type="compositionally biased region" description="Basic and acidic residues" evidence="1">
    <location>
        <begin position="22"/>
        <end position="33"/>
    </location>
</feature>